<dbReference type="OrthoDB" id="233363at2"/>
<evidence type="ECO:0000256" key="2">
    <source>
        <dbReference type="SAM" id="MobiDB-lite"/>
    </source>
</evidence>
<evidence type="ECO:0000256" key="1">
    <source>
        <dbReference type="SAM" id="Coils"/>
    </source>
</evidence>
<accession>A0A5C5VMS1</accession>
<dbReference type="PANTHER" id="PTHR30469">
    <property type="entry name" value="MULTIDRUG RESISTANCE PROTEIN MDTA"/>
    <property type="match status" value="1"/>
</dbReference>
<dbReference type="Gene3D" id="2.40.50.100">
    <property type="match status" value="1"/>
</dbReference>
<dbReference type="Pfam" id="PF25917">
    <property type="entry name" value="BSH_RND"/>
    <property type="match status" value="1"/>
</dbReference>
<keyword evidence="1" id="KW-0175">Coiled coil</keyword>
<feature type="transmembrane region" description="Helical" evidence="3">
    <location>
        <begin position="18"/>
        <end position="39"/>
    </location>
</feature>
<feature type="region of interest" description="Disordered" evidence="2">
    <location>
        <begin position="465"/>
        <end position="487"/>
    </location>
</feature>
<evidence type="ECO:0000259" key="4">
    <source>
        <dbReference type="Pfam" id="PF25917"/>
    </source>
</evidence>
<feature type="compositionally biased region" description="Polar residues" evidence="2">
    <location>
        <begin position="469"/>
        <end position="487"/>
    </location>
</feature>
<feature type="domain" description="Multidrug resistance protein MdtA-like barrel-sandwich hybrid" evidence="4">
    <location>
        <begin position="84"/>
        <end position="263"/>
    </location>
</feature>
<dbReference type="SUPFAM" id="SSF111369">
    <property type="entry name" value="HlyD-like secretion proteins"/>
    <property type="match status" value="1"/>
</dbReference>
<dbReference type="Gene3D" id="2.40.420.20">
    <property type="match status" value="1"/>
</dbReference>
<gene>
    <name evidence="5" type="primary">yiaV</name>
    <name evidence="5" type="ORF">KOR42_51300</name>
</gene>
<keyword evidence="3" id="KW-1133">Transmembrane helix</keyword>
<reference evidence="5 6" key="1">
    <citation type="submission" date="2019-02" db="EMBL/GenBank/DDBJ databases">
        <title>Deep-cultivation of Planctomycetes and their phenomic and genomic characterization uncovers novel biology.</title>
        <authorList>
            <person name="Wiegand S."/>
            <person name="Jogler M."/>
            <person name="Boedeker C."/>
            <person name="Pinto D."/>
            <person name="Vollmers J."/>
            <person name="Rivas-Marin E."/>
            <person name="Kohn T."/>
            <person name="Peeters S.H."/>
            <person name="Heuer A."/>
            <person name="Rast P."/>
            <person name="Oberbeckmann S."/>
            <person name="Bunk B."/>
            <person name="Jeske O."/>
            <person name="Meyerdierks A."/>
            <person name="Storesund J.E."/>
            <person name="Kallscheuer N."/>
            <person name="Luecker S."/>
            <person name="Lage O.M."/>
            <person name="Pohl T."/>
            <person name="Merkel B.J."/>
            <person name="Hornburger P."/>
            <person name="Mueller R.-W."/>
            <person name="Bruemmer F."/>
            <person name="Labrenz M."/>
            <person name="Spormann A.M."/>
            <person name="Op Den Camp H."/>
            <person name="Overmann J."/>
            <person name="Amann R."/>
            <person name="Jetten M.S.M."/>
            <person name="Mascher T."/>
            <person name="Medema M.H."/>
            <person name="Devos D.P."/>
            <person name="Kaster A.-K."/>
            <person name="Ovreas L."/>
            <person name="Rohde M."/>
            <person name="Galperin M.Y."/>
            <person name="Jogler C."/>
        </authorList>
    </citation>
    <scope>NUCLEOTIDE SEQUENCE [LARGE SCALE GENOMIC DNA]</scope>
    <source>
        <strain evidence="5 6">KOR42</strain>
    </source>
</reference>
<name>A0A5C5VMS1_9PLAN</name>
<keyword evidence="3" id="KW-0812">Transmembrane</keyword>
<evidence type="ECO:0000313" key="6">
    <source>
        <dbReference type="Proteomes" id="UP000317243"/>
    </source>
</evidence>
<dbReference type="Proteomes" id="UP000317243">
    <property type="component" value="Unassembled WGS sequence"/>
</dbReference>
<dbReference type="AlphaFoldDB" id="A0A5C5VMS1"/>
<keyword evidence="3" id="KW-0472">Membrane</keyword>
<dbReference type="GO" id="GO:1990281">
    <property type="term" value="C:efflux pump complex"/>
    <property type="evidence" value="ECO:0007669"/>
    <property type="project" value="TreeGrafter"/>
</dbReference>
<dbReference type="Gene3D" id="1.10.287.470">
    <property type="entry name" value="Helix hairpin bin"/>
    <property type="match status" value="1"/>
</dbReference>
<dbReference type="Gene3D" id="2.40.30.170">
    <property type="match status" value="1"/>
</dbReference>
<dbReference type="EMBL" id="SIHI01000066">
    <property type="protein sequence ID" value="TWT39828.1"/>
    <property type="molecule type" value="Genomic_DNA"/>
</dbReference>
<dbReference type="RefSeq" id="WP_146512414.1">
    <property type="nucleotide sequence ID" value="NZ_SIHI01000066.1"/>
</dbReference>
<protein>
    <submittedName>
        <fullName evidence="5">Inner membrane protein YiaV</fullName>
    </submittedName>
</protein>
<dbReference type="InterPro" id="IPR058625">
    <property type="entry name" value="MdtA-like_BSH"/>
</dbReference>
<keyword evidence="6" id="KW-1185">Reference proteome</keyword>
<dbReference type="GO" id="GO:0015562">
    <property type="term" value="F:efflux transmembrane transporter activity"/>
    <property type="evidence" value="ECO:0007669"/>
    <property type="project" value="TreeGrafter"/>
</dbReference>
<organism evidence="5 6">
    <name type="scientific">Thalassoglobus neptunius</name>
    <dbReference type="NCBI Taxonomy" id="1938619"/>
    <lineage>
        <taxon>Bacteria</taxon>
        <taxon>Pseudomonadati</taxon>
        <taxon>Planctomycetota</taxon>
        <taxon>Planctomycetia</taxon>
        <taxon>Planctomycetales</taxon>
        <taxon>Planctomycetaceae</taxon>
        <taxon>Thalassoglobus</taxon>
    </lineage>
</organism>
<evidence type="ECO:0000313" key="5">
    <source>
        <dbReference type="EMBL" id="TWT39828.1"/>
    </source>
</evidence>
<evidence type="ECO:0000256" key="3">
    <source>
        <dbReference type="SAM" id="Phobius"/>
    </source>
</evidence>
<proteinExistence type="predicted"/>
<comment type="caution">
    <text evidence="5">The sequence shown here is derived from an EMBL/GenBank/DDBJ whole genome shotgun (WGS) entry which is preliminary data.</text>
</comment>
<feature type="coiled-coil region" evidence="1">
    <location>
        <begin position="126"/>
        <end position="174"/>
    </location>
</feature>
<sequence>MISASLSIRRPSGRIVRLFVNVIASVMILAIGGFTFFVFGQKPEIPKEPDRNGDGAALVRTVEVEQFDGQFEINLDGEASSFRVLTIGTEVEGRIIEKSDKARSGQFVSEGELLFQIDDLSYRLEVERIQAQLAQTDEEIRALNVDMDNQATLISLAEEDLELKRRNLQRVERLRQREATTDTDLDNERARELASRNQLRVLQNQLRAMTQQKQTKLASRNVIAATLKQAELDVERCRIVAPISGRIVDEIVEEGDHVQVGTDLVHISDGSRMIIRCQLEATELAWIWEQQTAGMSQADQTDPPTSIDPIRLKPVPCEVVYQFNGVETIWSGVLDRFEGAGLSKETRTFPCRVLVSDPEQTRVESLEGARLNFRIPTLLSGMYVTVRIPISVASSLMSVPIEAVRPGGKLWVSRDGQLQIHPVTVARTIEDRAIIRDLTSNLSVGDRIIVSPLAAVADAMPIREEPATGTASLDSESPAPNSDENSL</sequence>